<evidence type="ECO:0000313" key="8">
    <source>
        <dbReference type="EMBL" id="ACU74950.1"/>
    </source>
</evidence>
<dbReference type="EMBL" id="CP001700">
    <property type="protein sequence ID" value="ACU74950.1"/>
    <property type="molecule type" value="Genomic_DNA"/>
</dbReference>
<dbReference type="PANTHER" id="PTHR47359">
    <property type="entry name" value="PEPTIDOGLYCAN DL-ENDOPEPTIDASE CWLO"/>
    <property type="match status" value="1"/>
</dbReference>
<dbReference type="InterPro" id="IPR038765">
    <property type="entry name" value="Papain-like_cys_pep_sf"/>
</dbReference>
<dbReference type="Proteomes" id="UP000000851">
    <property type="component" value="Chromosome"/>
</dbReference>
<dbReference type="HOGENOM" id="CLU_034085_1_2_11"/>
<evidence type="ECO:0000259" key="7">
    <source>
        <dbReference type="PROSITE" id="PS51935"/>
    </source>
</evidence>
<dbReference type="GO" id="GO:0006508">
    <property type="term" value="P:proteolysis"/>
    <property type="evidence" value="ECO:0007669"/>
    <property type="project" value="UniProtKB-KW"/>
</dbReference>
<keyword evidence="9" id="KW-1185">Reference proteome</keyword>
<dbReference type="GO" id="GO:0008234">
    <property type="term" value="F:cysteine-type peptidase activity"/>
    <property type="evidence" value="ECO:0007669"/>
    <property type="project" value="UniProtKB-KW"/>
</dbReference>
<gene>
    <name evidence="8" type="ordered locus">Caci_6095</name>
</gene>
<dbReference type="AlphaFoldDB" id="C7QGS0"/>
<dbReference type="PANTHER" id="PTHR47359:SF3">
    <property type="entry name" value="NLP_P60 DOMAIN-CONTAINING PROTEIN-RELATED"/>
    <property type="match status" value="1"/>
</dbReference>
<reference evidence="8 9" key="1">
    <citation type="journal article" date="2009" name="Stand. Genomic Sci.">
        <title>Complete genome sequence of Catenulispora acidiphila type strain (ID 139908).</title>
        <authorList>
            <person name="Copeland A."/>
            <person name="Lapidus A."/>
            <person name="Glavina Del Rio T."/>
            <person name="Nolan M."/>
            <person name="Lucas S."/>
            <person name="Chen F."/>
            <person name="Tice H."/>
            <person name="Cheng J.F."/>
            <person name="Bruce D."/>
            <person name="Goodwin L."/>
            <person name="Pitluck S."/>
            <person name="Mikhailova N."/>
            <person name="Pati A."/>
            <person name="Ivanova N."/>
            <person name="Mavromatis K."/>
            <person name="Chen A."/>
            <person name="Palaniappan K."/>
            <person name="Chain P."/>
            <person name="Land M."/>
            <person name="Hauser L."/>
            <person name="Chang Y.J."/>
            <person name="Jeffries C.D."/>
            <person name="Chertkov O."/>
            <person name="Brettin T."/>
            <person name="Detter J.C."/>
            <person name="Han C."/>
            <person name="Ali Z."/>
            <person name="Tindall B.J."/>
            <person name="Goker M."/>
            <person name="Bristow J."/>
            <person name="Eisen J.A."/>
            <person name="Markowitz V."/>
            <person name="Hugenholtz P."/>
            <person name="Kyrpides N.C."/>
            <person name="Klenk H.P."/>
        </authorList>
    </citation>
    <scope>NUCLEOTIDE SEQUENCE [LARGE SCALE GENOMIC DNA]</scope>
    <source>
        <strain evidence="9">DSM 44928 / JCM 14897 / NBRC 102108 / NRRL B-24433 / ID139908</strain>
    </source>
</reference>
<dbReference type="Pfam" id="PF00877">
    <property type="entry name" value="NLPC_P60"/>
    <property type="match status" value="1"/>
</dbReference>
<evidence type="ECO:0000313" key="9">
    <source>
        <dbReference type="Proteomes" id="UP000000851"/>
    </source>
</evidence>
<dbReference type="InParanoid" id="C7QGS0"/>
<dbReference type="KEGG" id="cai:Caci_6095"/>
<keyword evidence="6" id="KW-0732">Signal</keyword>
<evidence type="ECO:0000256" key="3">
    <source>
        <dbReference type="ARBA" id="ARBA00022801"/>
    </source>
</evidence>
<protein>
    <submittedName>
        <fullName evidence="8">NLP/P60 protein</fullName>
    </submittedName>
</protein>
<keyword evidence="2" id="KW-0645">Protease</keyword>
<dbReference type="InterPro" id="IPR000064">
    <property type="entry name" value="NLP_P60_dom"/>
</dbReference>
<evidence type="ECO:0000256" key="6">
    <source>
        <dbReference type="SAM" id="SignalP"/>
    </source>
</evidence>
<accession>C7QGS0</accession>
<feature type="region of interest" description="Disordered" evidence="5">
    <location>
        <begin position="1"/>
        <end position="22"/>
    </location>
</feature>
<evidence type="ECO:0000256" key="1">
    <source>
        <dbReference type="ARBA" id="ARBA00007074"/>
    </source>
</evidence>
<comment type="similarity">
    <text evidence="1">Belongs to the peptidase C40 family.</text>
</comment>
<feature type="region of interest" description="Disordered" evidence="5">
    <location>
        <begin position="228"/>
        <end position="251"/>
    </location>
</feature>
<feature type="signal peptide" evidence="6">
    <location>
        <begin position="1"/>
        <end position="44"/>
    </location>
</feature>
<feature type="chain" id="PRO_5002982872" evidence="6">
    <location>
        <begin position="45"/>
        <end position="366"/>
    </location>
</feature>
<dbReference type="MEROPS" id="C40.007"/>
<dbReference type="Gene3D" id="3.90.1720.10">
    <property type="entry name" value="endopeptidase domain like (from Nostoc punctiforme)"/>
    <property type="match status" value="1"/>
</dbReference>
<organism evidence="8 9">
    <name type="scientific">Catenulispora acidiphila (strain DSM 44928 / JCM 14897 / NBRC 102108 / NRRL B-24433 / ID139908)</name>
    <dbReference type="NCBI Taxonomy" id="479433"/>
    <lineage>
        <taxon>Bacteria</taxon>
        <taxon>Bacillati</taxon>
        <taxon>Actinomycetota</taxon>
        <taxon>Actinomycetes</taxon>
        <taxon>Catenulisporales</taxon>
        <taxon>Catenulisporaceae</taxon>
        <taxon>Catenulispora</taxon>
    </lineage>
</organism>
<evidence type="ECO:0000256" key="2">
    <source>
        <dbReference type="ARBA" id="ARBA00022670"/>
    </source>
</evidence>
<proteinExistence type="inferred from homology"/>
<keyword evidence="4" id="KW-0788">Thiol protease</keyword>
<feature type="domain" description="NlpC/P60" evidence="7">
    <location>
        <begin position="252"/>
        <end position="366"/>
    </location>
</feature>
<dbReference type="InterPro" id="IPR051794">
    <property type="entry name" value="PG_Endopeptidase_C40"/>
</dbReference>
<dbReference type="RefSeq" id="WP_015794679.1">
    <property type="nucleotide sequence ID" value="NC_013131.1"/>
</dbReference>
<evidence type="ECO:0000256" key="5">
    <source>
        <dbReference type="SAM" id="MobiDB-lite"/>
    </source>
</evidence>
<dbReference type="OrthoDB" id="5177647at2"/>
<dbReference type="STRING" id="479433.Caci_6095"/>
<feature type="compositionally biased region" description="Basic residues" evidence="5">
    <location>
        <begin position="1"/>
        <end position="14"/>
    </location>
</feature>
<dbReference type="SUPFAM" id="SSF54001">
    <property type="entry name" value="Cysteine proteinases"/>
    <property type="match status" value="1"/>
</dbReference>
<keyword evidence="3" id="KW-0378">Hydrolase</keyword>
<dbReference type="eggNOG" id="COG0791">
    <property type="taxonomic scope" value="Bacteria"/>
</dbReference>
<sequence precursor="true">MAHHSTKRSKRHRAATPPARGRTVAAAALTAVAAAAGVCGTAAAAPAAGPGSGASDTDRGTVKAQIAALYRQADQLTQTFDAAQEQESALSLAVQRSQSKLQTMQADYEHQRAAIGAIAANQYRAGGVDQRLALMLADHPETFLGNEAMATRVSDQQSRKVAEVIEERRQIVQLQRAAADQLSALNQTRDTAARSRTQVTEQLHKAQSLLNTLSAPQRRAAIQADLGADPASPFTGEQPDPNTPDQNLPAPSDRARAAIEAAIADLGKPYVFGAEGPDAFDCSGLIQQAWRQAGVELPRTSSEQAQAGQQIPLSQIQPGDLVIYYAGRSHIGMYVGDGKIIHAPHPGTQVRYAPLMSMPVNMVVRV</sequence>
<dbReference type="PROSITE" id="PS51935">
    <property type="entry name" value="NLPC_P60"/>
    <property type="match status" value="1"/>
</dbReference>
<name>C7QGS0_CATAD</name>
<evidence type="ECO:0000256" key="4">
    <source>
        <dbReference type="ARBA" id="ARBA00022807"/>
    </source>
</evidence>